<feature type="signal peptide" evidence="1">
    <location>
        <begin position="1"/>
        <end position="18"/>
    </location>
</feature>
<dbReference type="AlphaFoldDB" id="A0A699HLL4"/>
<feature type="non-terminal residue" evidence="2">
    <location>
        <position position="1"/>
    </location>
</feature>
<name>A0A699HLL4_TANCI</name>
<protein>
    <submittedName>
        <fullName evidence="2">Uncharacterized protein</fullName>
    </submittedName>
</protein>
<accession>A0A699HLL4</accession>
<dbReference type="EMBL" id="BKCJ010175396">
    <property type="protein sequence ID" value="GEY40062.1"/>
    <property type="molecule type" value="Genomic_DNA"/>
</dbReference>
<feature type="chain" id="PRO_5025498221" evidence="1">
    <location>
        <begin position="19"/>
        <end position="89"/>
    </location>
</feature>
<sequence>VWQRWRSAVMILVKVVKALVWCGGRDDGEGRGGGCMKTAMVVTDEGRGVWWCVGWNGGGGWWDGGDDDGLVVIVSPFGMGLLHNVMDDS</sequence>
<comment type="caution">
    <text evidence="2">The sequence shown here is derived from an EMBL/GenBank/DDBJ whole genome shotgun (WGS) entry which is preliminary data.</text>
</comment>
<evidence type="ECO:0000256" key="1">
    <source>
        <dbReference type="SAM" id="SignalP"/>
    </source>
</evidence>
<reference evidence="2" key="1">
    <citation type="journal article" date="2019" name="Sci. Rep.">
        <title>Draft genome of Tanacetum cinerariifolium, the natural source of mosquito coil.</title>
        <authorList>
            <person name="Yamashiro T."/>
            <person name="Shiraishi A."/>
            <person name="Satake H."/>
            <person name="Nakayama K."/>
        </authorList>
    </citation>
    <scope>NUCLEOTIDE SEQUENCE</scope>
</reference>
<organism evidence="2">
    <name type="scientific">Tanacetum cinerariifolium</name>
    <name type="common">Dalmatian daisy</name>
    <name type="synonym">Chrysanthemum cinerariifolium</name>
    <dbReference type="NCBI Taxonomy" id="118510"/>
    <lineage>
        <taxon>Eukaryota</taxon>
        <taxon>Viridiplantae</taxon>
        <taxon>Streptophyta</taxon>
        <taxon>Embryophyta</taxon>
        <taxon>Tracheophyta</taxon>
        <taxon>Spermatophyta</taxon>
        <taxon>Magnoliopsida</taxon>
        <taxon>eudicotyledons</taxon>
        <taxon>Gunneridae</taxon>
        <taxon>Pentapetalae</taxon>
        <taxon>asterids</taxon>
        <taxon>campanulids</taxon>
        <taxon>Asterales</taxon>
        <taxon>Asteraceae</taxon>
        <taxon>Asteroideae</taxon>
        <taxon>Anthemideae</taxon>
        <taxon>Anthemidinae</taxon>
        <taxon>Tanacetum</taxon>
    </lineage>
</organism>
<evidence type="ECO:0000313" key="2">
    <source>
        <dbReference type="EMBL" id="GEY40062.1"/>
    </source>
</evidence>
<gene>
    <name evidence="2" type="ORF">Tci_412036</name>
</gene>
<proteinExistence type="predicted"/>
<keyword evidence="1" id="KW-0732">Signal</keyword>